<feature type="chain" id="PRO_5042127434" description="Protein-export membrane protein SecG" evidence="2">
    <location>
        <begin position="31"/>
        <end position="89"/>
    </location>
</feature>
<sequence length="89" mass="9214">MTKPYLAPKQLMKLWVVLVVIVLMLSIVAAKSAGGISRVGGSGSGRTRVIGAGGAGGRHDESSSVSNLGGANAWLILSVVMLYNFLMLL</sequence>
<organism evidence="3 4">
    <name type="scientific">Dipteronia sinensis</name>
    <dbReference type="NCBI Taxonomy" id="43782"/>
    <lineage>
        <taxon>Eukaryota</taxon>
        <taxon>Viridiplantae</taxon>
        <taxon>Streptophyta</taxon>
        <taxon>Embryophyta</taxon>
        <taxon>Tracheophyta</taxon>
        <taxon>Spermatophyta</taxon>
        <taxon>Magnoliopsida</taxon>
        <taxon>eudicotyledons</taxon>
        <taxon>Gunneridae</taxon>
        <taxon>Pentapetalae</taxon>
        <taxon>rosids</taxon>
        <taxon>malvids</taxon>
        <taxon>Sapindales</taxon>
        <taxon>Sapindaceae</taxon>
        <taxon>Hippocastanoideae</taxon>
        <taxon>Acereae</taxon>
        <taxon>Dipteronia</taxon>
    </lineage>
</organism>
<keyword evidence="2" id="KW-0732">Signal</keyword>
<evidence type="ECO:0000313" key="4">
    <source>
        <dbReference type="Proteomes" id="UP001281410"/>
    </source>
</evidence>
<evidence type="ECO:0000256" key="2">
    <source>
        <dbReference type="SAM" id="SignalP"/>
    </source>
</evidence>
<feature type="transmembrane region" description="Helical" evidence="1">
    <location>
        <begin position="71"/>
        <end position="88"/>
    </location>
</feature>
<dbReference type="EMBL" id="JANJYJ010000009">
    <property type="protein sequence ID" value="KAK3189874.1"/>
    <property type="molecule type" value="Genomic_DNA"/>
</dbReference>
<comment type="caution">
    <text evidence="3">The sequence shown here is derived from an EMBL/GenBank/DDBJ whole genome shotgun (WGS) entry which is preliminary data.</text>
</comment>
<evidence type="ECO:0008006" key="5">
    <source>
        <dbReference type="Google" id="ProtNLM"/>
    </source>
</evidence>
<keyword evidence="4" id="KW-1185">Reference proteome</keyword>
<accession>A0AAD9ZST1</accession>
<dbReference type="AlphaFoldDB" id="A0AAD9ZST1"/>
<evidence type="ECO:0000256" key="1">
    <source>
        <dbReference type="SAM" id="Phobius"/>
    </source>
</evidence>
<protein>
    <recommendedName>
        <fullName evidence="5">Protein-export membrane protein SecG</fullName>
    </recommendedName>
</protein>
<evidence type="ECO:0000313" key="3">
    <source>
        <dbReference type="EMBL" id="KAK3189874.1"/>
    </source>
</evidence>
<keyword evidence="1" id="KW-0812">Transmembrane</keyword>
<feature type="signal peptide" evidence="2">
    <location>
        <begin position="1"/>
        <end position="30"/>
    </location>
</feature>
<keyword evidence="1" id="KW-0472">Membrane</keyword>
<gene>
    <name evidence="3" type="ORF">Dsin_029435</name>
</gene>
<keyword evidence="1" id="KW-1133">Transmembrane helix</keyword>
<proteinExistence type="predicted"/>
<name>A0AAD9ZST1_9ROSI</name>
<dbReference type="Proteomes" id="UP001281410">
    <property type="component" value="Unassembled WGS sequence"/>
</dbReference>
<reference evidence="3" key="1">
    <citation type="journal article" date="2023" name="Plant J.">
        <title>Genome sequences and population genomics provide insights into the demographic history, inbreeding, and mutation load of two 'living fossil' tree species of Dipteronia.</title>
        <authorList>
            <person name="Feng Y."/>
            <person name="Comes H.P."/>
            <person name="Chen J."/>
            <person name="Zhu S."/>
            <person name="Lu R."/>
            <person name="Zhang X."/>
            <person name="Li P."/>
            <person name="Qiu J."/>
            <person name="Olsen K.M."/>
            <person name="Qiu Y."/>
        </authorList>
    </citation>
    <scope>NUCLEOTIDE SEQUENCE</scope>
    <source>
        <strain evidence="3">NBL</strain>
    </source>
</reference>